<protein>
    <submittedName>
        <fullName evidence="1">Uncharacterized protein</fullName>
    </submittedName>
</protein>
<dbReference type="Proteomes" id="UP000054516">
    <property type="component" value="Unassembled WGS sequence"/>
</dbReference>
<accession>A0A1S8ABS8</accession>
<gene>
    <name evidence="1" type="ORF">SAMD00023353_11900090</name>
</gene>
<evidence type="ECO:0000313" key="1">
    <source>
        <dbReference type="EMBL" id="GAW27372.1"/>
    </source>
</evidence>
<evidence type="ECO:0000313" key="2">
    <source>
        <dbReference type="Proteomes" id="UP000054516"/>
    </source>
</evidence>
<reference evidence="1" key="1">
    <citation type="submission" date="2016-03" db="EMBL/GenBank/DDBJ databases">
        <title>Draft genome sequence of Rosellinia necatrix.</title>
        <authorList>
            <person name="Kanematsu S."/>
        </authorList>
    </citation>
    <scope>NUCLEOTIDE SEQUENCE [LARGE SCALE GENOMIC DNA]</scope>
    <source>
        <strain evidence="1">W97</strain>
    </source>
</reference>
<organism evidence="1">
    <name type="scientific">Rosellinia necatrix</name>
    <name type="common">White root-rot fungus</name>
    <dbReference type="NCBI Taxonomy" id="77044"/>
    <lineage>
        <taxon>Eukaryota</taxon>
        <taxon>Fungi</taxon>
        <taxon>Dikarya</taxon>
        <taxon>Ascomycota</taxon>
        <taxon>Pezizomycotina</taxon>
        <taxon>Sordariomycetes</taxon>
        <taxon>Xylariomycetidae</taxon>
        <taxon>Xylariales</taxon>
        <taxon>Xylariaceae</taxon>
        <taxon>Rosellinia</taxon>
    </lineage>
</organism>
<dbReference type="AlphaFoldDB" id="A0A1S8ABS8"/>
<proteinExistence type="predicted"/>
<sequence length="170" mass="19776">MDEISQMLRKRRRSLTSSQSIEKDFKQFKAIAFDSETELDVQMGPVYDIEGRPKNGTQQFRKRDILFNNLAQTTDVKLFGCETRCVLRCSSRTTGSTNSSRAEHLHRPVKISFKPHPTKLFFWKRRVPEGQPVLHFSNHVTMGRWVQEACKFFIPFPNSGHKKTKTKKDA</sequence>
<name>A0A1S8ABS8_ROSNE</name>
<keyword evidence="2" id="KW-1185">Reference proteome</keyword>
<dbReference type="EMBL" id="DF977564">
    <property type="protein sequence ID" value="GAW27372.1"/>
    <property type="molecule type" value="Genomic_DNA"/>
</dbReference>